<protein>
    <submittedName>
        <fullName evidence="1">Uncharacterized protein</fullName>
    </submittedName>
</protein>
<dbReference type="EMBL" id="MKIP01000043">
    <property type="protein sequence ID" value="OLP59866.1"/>
    <property type="molecule type" value="Genomic_DNA"/>
</dbReference>
<dbReference type="RefSeq" id="WP_075627626.1">
    <property type="nucleotide sequence ID" value="NZ_FOAM01000002.1"/>
</dbReference>
<keyword evidence="2" id="KW-1185">Reference proteome</keyword>
<gene>
    <name evidence="1" type="ORF">BJF93_09660</name>
</gene>
<evidence type="ECO:0000313" key="1">
    <source>
        <dbReference type="EMBL" id="OLP59866.1"/>
    </source>
</evidence>
<dbReference type="OrthoDB" id="8366572at2"/>
<name>A0A1Q9AWP5_9HYPH</name>
<evidence type="ECO:0000313" key="2">
    <source>
        <dbReference type="Proteomes" id="UP000186364"/>
    </source>
</evidence>
<reference evidence="1 2" key="1">
    <citation type="submission" date="2016-09" db="EMBL/GenBank/DDBJ databases">
        <title>Rhizobium sp. nov., a novel species isolated from the rice rhizosphere.</title>
        <authorList>
            <person name="Zhao J."/>
            <person name="Zhang X."/>
        </authorList>
    </citation>
    <scope>NUCLEOTIDE SEQUENCE [LARGE SCALE GENOMIC DNA]</scope>
    <source>
        <strain evidence="1 2">1.7048</strain>
    </source>
</reference>
<dbReference type="Proteomes" id="UP000186364">
    <property type="component" value="Unassembled WGS sequence"/>
</dbReference>
<accession>A0A1Q9AWP5</accession>
<organism evidence="1 2">
    <name type="scientific">Xaviernesmea oryzae</name>
    <dbReference type="NCBI Taxonomy" id="464029"/>
    <lineage>
        <taxon>Bacteria</taxon>
        <taxon>Pseudomonadati</taxon>
        <taxon>Pseudomonadota</taxon>
        <taxon>Alphaproteobacteria</taxon>
        <taxon>Hyphomicrobiales</taxon>
        <taxon>Rhizobiaceae</taxon>
        <taxon>Rhizobium/Agrobacterium group</taxon>
        <taxon>Xaviernesmea</taxon>
    </lineage>
</organism>
<proteinExistence type="predicted"/>
<sequence>MAIAFYGDYVAALRDLVSALDRSPEEFQTYDLRLELAAAGALVVYETKRRKGLVDSLFYGRPLGAEANQRMSQAAAFAAIDRFLGLGQFLALTGDNAEAIDAGYPHCAVNISYRKKGQPKAQSMLMVFIGFNDDQDAQAYAQSHAERTTLVEIRPFRGKKAYEWR</sequence>
<dbReference type="AlphaFoldDB" id="A0A1Q9AWP5"/>
<comment type="caution">
    <text evidence="1">The sequence shown here is derived from an EMBL/GenBank/DDBJ whole genome shotgun (WGS) entry which is preliminary data.</text>
</comment>